<dbReference type="GO" id="GO:0016301">
    <property type="term" value="F:kinase activity"/>
    <property type="evidence" value="ECO:0007669"/>
    <property type="project" value="UniProtKB-KW"/>
</dbReference>
<dbReference type="Pfam" id="PF02259">
    <property type="entry name" value="FAT"/>
    <property type="match status" value="2"/>
</dbReference>
<evidence type="ECO:0000259" key="1">
    <source>
        <dbReference type="Pfam" id="PF02259"/>
    </source>
</evidence>
<accession>A0A6A4WA03</accession>
<keyword evidence="2" id="KW-0418">Kinase</keyword>
<proteinExistence type="predicted"/>
<evidence type="ECO:0000313" key="3">
    <source>
        <dbReference type="Proteomes" id="UP000440578"/>
    </source>
</evidence>
<organism evidence="2 3">
    <name type="scientific">Amphibalanus amphitrite</name>
    <name type="common">Striped barnacle</name>
    <name type="synonym">Balanus amphitrite</name>
    <dbReference type="NCBI Taxonomy" id="1232801"/>
    <lineage>
        <taxon>Eukaryota</taxon>
        <taxon>Metazoa</taxon>
        <taxon>Ecdysozoa</taxon>
        <taxon>Arthropoda</taxon>
        <taxon>Crustacea</taxon>
        <taxon>Multicrustacea</taxon>
        <taxon>Cirripedia</taxon>
        <taxon>Thoracica</taxon>
        <taxon>Thoracicalcarea</taxon>
        <taxon>Balanomorpha</taxon>
        <taxon>Balanoidea</taxon>
        <taxon>Balanidae</taxon>
        <taxon>Amphibalaninae</taxon>
        <taxon>Amphibalanus</taxon>
    </lineage>
</organism>
<gene>
    <name evidence="2" type="primary">ATR_0</name>
    <name evidence="2" type="ORF">FJT64_003709</name>
</gene>
<dbReference type="AlphaFoldDB" id="A0A6A4WA03"/>
<evidence type="ECO:0000313" key="2">
    <source>
        <dbReference type="EMBL" id="KAF0298938.1"/>
    </source>
</evidence>
<name>A0A6A4WA03_AMPAM</name>
<comment type="caution">
    <text evidence="2">The sequence shown here is derived from an EMBL/GenBank/DDBJ whole genome shotgun (WGS) entry which is preliminary data.</text>
</comment>
<dbReference type="EMBL" id="VIIS01001400">
    <property type="protein sequence ID" value="KAF0298938.1"/>
    <property type="molecule type" value="Genomic_DNA"/>
</dbReference>
<feature type="domain" description="PIK-related kinase FAT" evidence="1">
    <location>
        <begin position="501"/>
        <end position="587"/>
    </location>
</feature>
<feature type="domain" description="PIK-related kinase FAT" evidence="1">
    <location>
        <begin position="591"/>
        <end position="689"/>
    </location>
</feature>
<reference evidence="2 3" key="1">
    <citation type="submission" date="2019-07" db="EMBL/GenBank/DDBJ databases">
        <title>Draft genome assembly of a fouling barnacle, Amphibalanus amphitrite (Darwin, 1854): The first reference genome for Thecostraca.</title>
        <authorList>
            <person name="Kim W."/>
        </authorList>
    </citation>
    <scope>NUCLEOTIDE SEQUENCE [LARGE SCALE GENOMIC DNA]</scope>
    <source>
        <strain evidence="2">SNU_AA5</strain>
        <tissue evidence="2">Soma without cirri and trophi</tissue>
    </source>
</reference>
<dbReference type="InterPro" id="IPR011989">
    <property type="entry name" value="ARM-like"/>
</dbReference>
<dbReference type="Proteomes" id="UP000440578">
    <property type="component" value="Unassembled WGS sequence"/>
</dbReference>
<keyword evidence="3" id="KW-1185">Reference proteome</keyword>
<dbReference type="InterPro" id="IPR003151">
    <property type="entry name" value="PIK-rel_kinase_FAT"/>
</dbReference>
<dbReference type="OrthoDB" id="381190at2759"/>
<keyword evidence="2" id="KW-0808">Transferase</keyword>
<protein>
    <submittedName>
        <fullName evidence="2">Serine/threonine-protein kinase ATR</fullName>
    </submittedName>
</protein>
<dbReference type="Gene3D" id="1.25.10.10">
    <property type="entry name" value="Leucine-rich Repeat Variant"/>
    <property type="match status" value="1"/>
</dbReference>
<sequence>MSSPSGCWRSWSWCRAILPDGATRQRAAACAVRLLRTLHAREPVLLAGAVLPLWLSLLQQLTAPAAGGATLRLLEDSPLPPVERRLPVGTALAAFRDTVLGWLLCEEVLQLLVMSNAQLSAAVTCLGRLGRTGSRSAALRAVTSLVGERPASLRHRLLRARLLPPTPAPAEFTRLPPAAWRDAAVSRAASVTPPEQMALHMLMDATECMLQWPVDVEVQKLLVTMLSLPWLGAEVGWLDLQPTAGRPESAISATAHLCLQELARRSELPPSQLWLGHRAVVCAALAKHLLESGAPLARLGAAAAAWEWRSLATLLQVGRRHLLPPLVVAMATAGRADLLDDAVATLETSPMDLLIDNYQYVMSHLVLSGRRADLGKLHAFIEKATGKDIAGIRRCSLQGQAGGQPTLGELMDALLAACRDADNDARRLVAECLGSLGAIDPARLTTADKVVNSAQPVPLAPIASDDFATDCYLSLDQPHSALGLARALAARSDAWQEEFGELLVEATWRLGQWDALEPALEDTPLTSWGAAVGATLLHADQKKKTEFEKMLSFCREQEMAPLCLATIEKGSYAREYEHLVRLHILSDYGAARVSREAGQLQEAANCLLQMEPQERRLPEAFVERARLLWLRGDGDNAIRVLRQGVESHFPDWSANLKAGRLTTENRNILAEAKLLLARYCEESAHMDSSYGCRHVYESMPRLLSVWLDYGADVSNNKTNKRAVDAALVAKNMDMMCRRVGQLLQGLPLYCFLTSLPQIISRILPRPT</sequence>